<dbReference type="RefSeq" id="WP_336920426.1">
    <property type="nucleotide sequence ID" value="NZ_JBANRN010000017.1"/>
</dbReference>
<name>A0ABV7EDN6_9SPHN</name>
<keyword evidence="1 4" id="KW-0378">Hydrolase</keyword>
<evidence type="ECO:0000259" key="3">
    <source>
        <dbReference type="Pfam" id="PF00326"/>
    </source>
</evidence>
<sequence>MRAVRRFLAGAAALTMVTAFPPMAAGQDGDADGAQAEAFAALPAPFPVAAFTARAMLQGTQISPDGSKIAYLTQQGGNTYVLVRDAETLEMVGGSNLGTDIDTNWFRWAGNSGFLLSVNGTTRLVGEEVAFSRLFHLPLAGDSPRPLVLERQDLDGDDLIFTDPEGRYALVSIAERLWSPPSVWRFDLEDPAARPVEVQRAHASVSSWFADEQGVVRVGVGYSPARRMEMRYRPDAQSEWRVSARVGRDSRELKEWGFVGLRAGSDEGYAFSVPEGENHAVLRSFNFATAEPGEIVHRVDGADISAVGLSPERSLVALYYEGDVEQTRWLEPDLARHHAALQAALPGSRVDIISWASTDRLLVLQHGADDPGALYVFTPAQRRLNLVGDLRPDLPPDALGRSRAFTYTARDGTQIRAMLTLPPGEGDGPYPLIVNPHGGPYGVRDRLDFDDEAQLLANRGYAVVRPNFRGSGGYGHAFEQLGDGQIGRAMQDDLDDVVHHLVAEGVAAAGRVCLVGGSYGGYAALWGVIRNPEIYRCAASWAGVTHFNRQLAYDRNYLSTTTAGLREWRRQVQGDSADFNLDQVSPAVQAARLTRPILLAHGRKDSRVPFTQFEVMRSRARSSSAPVETLVFDEAGHGFNKPEDRQTYLSTLVDFLQRHNPPDLR</sequence>
<dbReference type="Proteomes" id="UP001595378">
    <property type="component" value="Unassembled WGS sequence"/>
</dbReference>
<keyword evidence="5" id="KW-1185">Reference proteome</keyword>
<dbReference type="PANTHER" id="PTHR42776:SF27">
    <property type="entry name" value="DIPEPTIDYL PEPTIDASE FAMILY MEMBER 6"/>
    <property type="match status" value="1"/>
</dbReference>
<dbReference type="Pfam" id="PF00326">
    <property type="entry name" value="Peptidase_S9"/>
    <property type="match status" value="1"/>
</dbReference>
<dbReference type="SUPFAM" id="SSF53474">
    <property type="entry name" value="alpha/beta-Hydrolases"/>
    <property type="match status" value="1"/>
</dbReference>
<feature type="signal peptide" evidence="2">
    <location>
        <begin position="1"/>
        <end position="24"/>
    </location>
</feature>
<dbReference type="InterPro" id="IPR029058">
    <property type="entry name" value="AB_hydrolase_fold"/>
</dbReference>
<protein>
    <submittedName>
        <fullName evidence="4">Alpha/beta hydrolase family protein</fullName>
        <ecNumber evidence="4">3.4.-.-</ecNumber>
    </submittedName>
</protein>
<evidence type="ECO:0000256" key="1">
    <source>
        <dbReference type="ARBA" id="ARBA00022801"/>
    </source>
</evidence>
<accession>A0ABV7EDN6</accession>
<dbReference type="PANTHER" id="PTHR42776">
    <property type="entry name" value="SERINE PEPTIDASE S9 FAMILY MEMBER"/>
    <property type="match status" value="1"/>
</dbReference>
<evidence type="ECO:0000313" key="5">
    <source>
        <dbReference type="Proteomes" id="UP001595378"/>
    </source>
</evidence>
<evidence type="ECO:0000256" key="2">
    <source>
        <dbReference type="SAM" id="SignalP"/>
    </source>
</evidence>
<dbReference type="Gene3D" id="3.40.50.1820">
    <property type="entry name" value="alpha/beta hydrolase"/>
    <property type="match status" value="1"/>
</dbReference>
<dbReference type="SUPFAM" id="SSF82171">
    <property type="entry name" value="DPP6 N-terminal domain-like"/>
    <property type="match status" value="1"/>
</dbReference>
<feature type="domain" description="Peptidase S9 prolyl oligopeptidase catalytic" evidence="3">
    <location>
        <begin position="448"/>
        <end position="659"/>
    </location>
</feature>
<dbReference type="EC" id="3.4.-.-" evidence="4"/>
<dbReference type="EMBL" id="JBHRSU010000027">
    <property type="protein sequence ID" value="MFC3100823.1"/>
    <property type="molecule type" value="Genomic_DNA"/>
</dbReference>
<dbReference type="GO" id="GO:0016787">
    <property type="term" value="F:hydrolase activity"/>
    <property type="evidence" value="ECO:0007669"/>
    <property type="project" value="UniProtKB-KW"/>
</dbReference>
<proteinExistence type="predicted"/>
<reference evidence="5" key="1">
    <citation type="journal article" date="2019" name="Int. J. Syst. Evol. Microbiol.">
        <title>The Global Catalogue of Microorganisms (GCM) 10K type strain sequencing project: providing services to taxonomists for standard genome sequencing and annotation.</title>
        <authorList>
            <consortium name="The Broad Institute Genomics Platform"/>
            <consortium name="The Broad Institute Genome Sequencing Center for Infectious Disease"/>
            <person name="Wu L."/>
            <person name="Ma J."/>
        </authorList>
    </citation>
    <scope>NUCLEOTIDE SEQUENCE [LARGE SCALE GENOMIC DNA]</scope>
    <source>
        <strain evidence="5">KCTC 52606</strain>
    </source>
</reference>
<keyword evidence="2" id="KW-0732">Signal</keyword>
<evidence type="ECO:0000313" key="4">
    <source>
        <dbReference type="EMBL" id="MFC3100823.1"/>
    </source>
</evidence>
<dbReference type="InterPro" id="IPR001375">
    <property type="entry name" value="Peptidase_S9_cat"/>
</dbReference>
<feature type="chain" id="PRO_5046870310" evidence="2">
    <location>
        <begin position="25"/>
        <end position="665"/>
    </location>
</feature>
<comment type="caution">
    <text evidence="4">The sequence shown here is derived from an EMBL/GenBank/DDBJ whole genome shotgun (WGS) entry which is preliminary data.</text>
</comment>
<gene>
    <name evidence="4" type="ORF">ACFODK_07985</name>
</gene>
<organism evidence="4 5">
    <name type="scientific">Alteraurantiacibacter lauratis</name>
    <dbReference type="NCBI Taxonomy" id="2054627"/>
    <lineage>
        <taxon>Bacteria</taxon>
        <taxon>Pseudomonadati</taxon>
        <taxon>Pseudomonadota</taxon>
        <taxon>Alphaproteobacteria</taxon>
        <taxon>Sphingomonadales</taxon>
        <taxon>Erythrobacteraceae</taxon>
        <taxon>Alteraurantiacibacter</taxon>
    </lineage>
</organism>